<keyword evidence="7" id="KW-1185">Reference proteome</keyword>
<sequence length="347" mass="37588">MTRFLKDILDQPDQLLHSMDYSLHEGSRFMKQAADLIRPAENVFIVAIGASWCAGMAVQVAFNEAGVQAVLCDAADFLYFTRIPPRAVVIFLSRSGKSIEIVNAIPKCKAANAVIVSITNAPSSELARYSTVCLFTNVRFDNSISVSTYSSIILTGVLLAQLIKPLDTGTASVDVFANTIQTINSSIPVWQSVIASAGWLNSSKATYFMARGAEVACAHESRLLWEEAAKQPATALTTGAFRHGPQEIINNGIHIAIWIGNETARNYDCKLVNDLVEKQVNVIAVGSNLPLELKGHKIEMPPLPHLLCPVIGTIPMQLASEKLAGIKGVDPDNFLYCNFIVETEGGL</sequence>
<reference evidence="6 7" key="1">
    <citation type="submission" date="2024-06" db="EMBL/GenBank/DDBJ databases">
        <title>Chitinophaga defluvii sp. nov., isolated from municipal sewage.</title>
        <authorList>
            <person name="Zhang L."/>
        </authorList>
    </citation>
    <scope>NUCLEOTIDE SEQUENCE [LARGE SCALE GENOMIC DNA]</scope>
    <source>
        <strain evidence="6 7">H8</strain>
    </source>
</reference>
<name>A0ABV2T082_9BACT</name>
<protein>
    <recommendedName>
        <fullName evidence="3">Glutamine--fructose-6-phosphate aminotransferase [isomerizing]</fullName>
        <ecNumber evidence="2">2.6.1.16</ecNumber>
    </recommendedName>
</protein>
<dbReference type="Gene3D" id="3.40.50.10490">
    <property type="entry name" value="Glucose-6-phosphate isomerase like protein, domain 1"/>
    <property type="match status" value="2"/>
</dbReference>
<proteinExistence type="predicted"/>
<dbReference type="EMBL" id="JBEXAC010000001">
    <property type="protein sequence ID" value="MET6996426.1"/>
    <property type="molecule type" value="Genomic_DNA"/>
</dbReference>
<dbReference type="Pfam" id="PF01380">
    <property type="entry name" value="SIS"/>
    <property type="match status" value="1"/>
</dbReference>
<organism evidence="6 7">
    <name type="scientific">Chitinophaga defluvii</name>
    <dbReference type="NCBI Taxonomy" id="3163343"/>
    <lineage>
        <taxon>Bacteria</taxon>
        <taxon>Pseudomonadati</taxon>
        <taxon>Bacteroidota</taxon>
        <taxon>Chitinophagia</taxon>
        <taxon>Chitinophagales</taxon>
        <taxon>Chitinophagaceae</taxon>
        <taxon>Chitinophaga</taxon>
    </lineage>
</organism>
<evidence type="ECO:0000259" key="5">
    <source>
        <dbReference type="PROSITE" id="PS51464"/>
    </source>
</evidence>
<dbReference type="SUPFAM" id="SSF53697">
    <property type="entry name" value="SIS domain"/>
    <property type="match status" value="1"/>
</dbReference>
<evidence type="ECO:0000313" key="6">
    <source>
        <dbReference type="EMBL" id="MET6996426.1"/>
    </source>
</evidence>
<dbReference type="Proteomes" id="UP001549749">
    <property type="component" value="Unassembled WGS sequence"/>
</dbReference>
<keyword evidence="4" id="KW-0677">Repeat</keyword>
<dbReference type="CDD" id="cd05008">
    <property type="entry name" value="SIS_GlmS_GlmD_1"/>
    <property type="match status" value="1"/>
</dbReference>
<evidence type="ECO:0000256" key="1">
    <source>
        <dbReference type="ARBA" id="ARBA00001031"/>
    </source>
</evidence>
<gene>
    <name evidence="6" type="ORF">ABR189_03575</name>
</gene>
<evidence type="ECO:0000256" key="4">
    <source>
        <dbReference type="ARBA" id="ARBA00022737"/>
    </source>
</evidence>
<dbReference type="PANTHER" id="PTHR10937:SF0">
    <property type="entry name" value="GLUTAMINE--FRUCTOSE-6-PHOSPHATE TRANSAMINASE (ISOMERIZING)"/>
    <property type="match status" value="1"/>
</dbReference>
<dbReference type="InterPro" id="IPR035466">
    <property type="entry name" value="GlmS/AgaS_SIS"/>
</dbReference>
<dbReference type="InterPro" id="IPR046348">
    <property type="entry name" value="SIS_dom_sf"/>
</dbReference>
<dbReference type="EC" id="2.6.1.16" evidence="2"/>
<evidence type="ECO:0000256" key="2">
    <source>
        <dbReference type="ARBA" id="ARBA00012916"/>
    </source>
</evidence>
<accession>A0ABV2T082</accession>
<feature type="domain" description="SIS" evidence="5">
    <location>
        <begin position="33"/>
        <end position="168"/>
    </location>
</feature>
<dbReference type="PANTHER" id="PTHR10937">
    <property type="entry name" value="GLUCOSAMINE--FRUCTOSE-6-PHOSPHATE AMINOTRANSFERASE, ISOMERIZING"/>
    <property type="match status" value="1"/>
</dbReference>
<dbReference type="InterPro" id="IPR001347">
    <property type="entry name" value="SIS_dom"/>
</dbReference>
<evidence type="ECO:0000256" key="3">
    <source>
        <dbReference type="ARBA" id="ARBA00016090"/>
    </source>
</evidence>
<dbReference type="RefSeq" id="WP_354659068.1">
    <property type="nucleotide sequence ID" value="NZ_JBEXAC010000001.1"/>
</dbReference>
<dbReference type="PROSITE" id="PS51464">
    <property type="entry name" value="SIS"/>
    <property type="match status" value="1"/>
</dbReference>
<evidence type="ECO:0000313" key="7">
    <source>
        <dbReference type="Proteomes" id="UP001549749"/>
    </source>
</evidence>
<comment type="catalytic activity">
    <reaction evidence="1">
        <text>D-fructose 6-phosphate + L-glutamine = D-glucosamine 6-phosphate + L-glutamate</text>
        <dbReference type="Rhea" id="RHEA:13237"/>
        <dbReference type="ChEBI" id="CHEBI:29985"/>
        <dbReference type="ChEBI" id="CHEBI:58359"/>
        <dbReference type="ChEBI" id="CHEBI:58725"/>
        <dbReference type="ChEBI" id="CHEBI:61527"/>
        <dbReference type="EC" id="2.6.1.16"/>
    </reaction>
</comment>
<comment type="caution">
    <text evidence="6">The sequence shown here is derived from an EMBL/GenBank/DDBJ whole genome shotgun (WGS) entry which is preliminary data.</text>
</comment>